<name>A0ABM1FDT1_SOLPN</name>
<dbReference type="Proteomes" id="UP000694930">
    <property type="component" value="Chromosome 10"/>
</dbReference>
<dbReference type="InterPro" id="IPR039744">
    <property type="entry name" value="RIbosomal_uS14_euk_arc"/>
</dbReference>
<keyword evidence="1" id="KW-1185">Reference proteome</keyword>
<dbReference type="RefSeq" id="XP_015055466.1">
    <property type="nucleotide sequence ID" value="XM_015199980.2"/>
</dbReference>
<reference evidence="2" key="2">
    <citation type="submission" date="2025-08" db="UniProtKB">
        <authorList>
            <consortium name="RefSeq"/>
        </authorList>
    </citation>
    <scope>IDENTIFICATION</scope>
</reference>
<dbReference type="GeneID" id="107002055"/>
<proteinExistence type="predicted"/>
<evidence type="ECO:0000313" key="2">
    <source>
        <dbReference type="RefSeq" id="XP_015055466.1"/>
    </source>
</evidence>
<organism evidence="1 2">
    <name type="scientific">Solanum pennellii</name>
    <name type="common">Tomato</name>
    <name type="synonym">Lycopersicon pennellii</name>
    <dbReference type="NCBI Taxonomy" id="28526"/>
    <lineage>
        <taxon>Eukaryota</taxon>
        <taxon>Viridiplantae</taxon>
        <taxon>Streptophyta</taxon>
        <taxon>Embryophyta</taxon>
        <taxon>Tracheophyta</taxon>
        <taxon>Spermatophyta</taxon>
        <taxon>Magnoliopsida</taxon>
        <taxon>eudicotyledons</taxon>
        <taxon>Gunneridae</taxon>
        <taxon>Pentapetalae</taxon>
        <taxon>asterids</taxon>
        <taxon>lamiids</taxon>
        <taxon>Solanales</taxon>
        <taxon>Solanaceae</taxon>
        <taxon>Solanoideae</taxon>
        <taxon>Solaneae</taxon>
        <taxon>Solanum</taxon>
        <taxon>Solanum subgen. Lycopersicon</taxon>
    </lineage>
</organism>
<dbReference type="Gene3D" id="4.10.830.10">
    <property type="entry name" value="30s Ribosomal Protein S14, Chain N"/>
    <property type="match status" value="1"/>
</dbReference>
<evidence type="ECO:0000313" key="1">
    <source>
        <dbReference type="Proteomes" id="UP000694930"/>
    </source>
</evidence>
<accession>A0ABM1FDT1</accession>
<gene>
    <name evidence="2" type="primary">LOC107002055</name>
</gene>
<protein>
    <submittedName>
        <fullName evidence="2">40S ribosomal protein S29-like</fullName>
    </submittedName>
</protein>
<dbReference type="PANTHER" id="PTHR12010:SF22">
    <property type="entry name" value="SMALL RIBOSOMAL SUBUNIT PROTEIN US14Z_US14Y_US14X"/>
    <property type="match status" value="1"/>
</dbReference>
<reference evidence="1" key="1">
    <citation type="journal article" date="2014" name="Nat. Genet.">
        <title>The genome of the stress-tolerant wild tomato species Solanum pennellii.</title>
        <authorList>
            <person name="Bolger A."/>
            <person name="Scossa F."/>
            <person name="Bolger M.E."/>
            <person name="Lanz C."/>
            <person name="Maumus F."/>
            <person name="Tohge T."/>
            <person name="Quesneville H."/>
            <person name="Alseekh S."/>
            <person name="Sorensen I."/>
            <person name="Lichtenstein G."/>
            <person name="Fich E.A."/>
            <person name="Conte M."/>
            <person name="Keller H."/>
            <person name="Schneeberger K."/>
            <person name="Schwacke R."/>
            <person name="Ofner I."/>
            <person name="Vrebalov J."/>
            <person name="Xu Y."/>
            <person name="Osorio S."/>
            <person name="Aflitos S.A."/>
            <person name="Schijlen E."/>
            <person name="Jimenez-Gomez J.M."/>
            <person name="Ryngajllo M."/>
            <person name="Kimura S."/>
            <person name="Kumar R."/>
            <person name="Koenig D."/>
            <person name="Headland L.R."/>
            <person name="Maloof J.N."/>
            <person name="Sinha N."/>
            <person name="van Ham R.C."/>
            <person name="Lankhorst R.K."/>
            <person name="Mao L."/>
            <person name="Vogel A."/>
            <person name="Arsova B."/>
            <person name="Panstruga R."/>
            <person name="Fei Z."/>
            <person name="Rose J.K."/>
            <person name="Zamir D."/>
            <person name="Carrari F."/>
            <person name="Giovannoni J.J."/>
            <person name="Weigel D."/>
            <person name="Usadel B."/>
            <person name="Fernie A.R."/>
        </authorList>
    </citation>
    <scope>NUCLEOTIDE SEQUENCE [LARGE SCALE GENOMIC DNA]</scope>
    <source>
        <strain evidence="1">cv. LA0716</strain>
    </source>
</reference>
<sequence>MGHSNVWNAHRRNYSPGSRTCVWNSHAIIRKYGLTCCGQLFRNNAKEIRFIKCR</sequence>
<dbReference type="InterPro" id="IPR043140">
    <property type="entry name" value="Ribosomal_uS14_sf"/>
</dbReference>
<dbReference type="PANTHER" id="PTHR12010">
    <property type="entry name" value="40S RIBOSOMAL PROTEIN S29"/>
    <property type="match status" value="1"/>
</dbReference>